<dbReference type="SUPFAM" id="SSF53300">
    <property type="entry name" value="vWA-like"/>
    <property type="match status" value="1"/>
</dbReference>
<evidence type="ECO:0000313" key="4">
    <source>
        <dbReference type="EMBL" id="GAA4443389.1"/>
    </source>
</evidence>
<gene>
    <name evidence="4" type="ORF">GCM10023156_00410</name>
</gene>
<dbReference type="InterPro" id="IPR007831">
    <property type="entry name" value="T2SS_GspE_N"/>
</dbReference>
<feature type="domain" description="VWFA" evidence="2">
    <location>
        <begin position="310"/>
        <end position="490"/>
    </location>
</feature>
<keyword evidence="5" id="KW-1185">Reference proteome</keyword>
<name>A0ABP8M5E9_9BACT</name>
<dbReference type="Pfam" id="PF08487">
    <property type="entry name" value="VIT"/>
    <property type="match status" value="1"/>
</dbReference>
<evidence type="ECO:0000313" key="5">
    <source>
        <dbReference type="Proteomes" id="UP001500840"/>
    </source>
</evidence>
<dbReference type="PROSITE" id="PS51468">
    <property type="entry name" value="VIT"/>
    <property type="match status" value="1"/>
</dbReference>
<dbReference type="SMART" id="SM00609">
    <property type="entry name" value="VIT"/>
    <property type="match status" value="1"/>
</dbReference>
<dbReference type="PANTHER" id="PTHR45737">
    <property type="entry name" value="VON WILLEBRAND FACTOR A DOMAIN-CONTAINING PROTEIN 5A"/>
    <property type="match status" value="1"/>
</dbReference>
<dbReference type="Gene3D" id="3.30.450.90">
    <property type="match status" value="1"/>
</dbReference>
<evidence type="ECO:0008006" key="6">
    <source>
        <dbReference type="Google" id="ProtNLM"/>
    </source>
</evidence>
<feature type="region of interest" description="Disordered" evidence="1">
    <location>
        <begin position="888"/>
        <end position="909"/>
    </location>
</feature>
<accession>A0ABP8M5E9</accession>
<evidence type="ECO:0000259" key="2">
    <source>
        <dbReference type="PROSITE" id="PS50234"/>
    </source>
</evidence>
<evidence type="ECO:0000256" key="1">
    <source>
        <dbReference type="SAM" id="MobiDB-lite"/>
    </source>
</evidence>
<dbReference type="Gene3D" id="3.30.300.160">
    <property type="entry name" value="Type II secretion system, protein E, N-terminal domain"/>
    <property type="match status" value="1"/>
</dbReference>
<dbReference type="SMART" id="SM00327">
    <property type="entry name" value="VWA"/>
    <property type="match status" value="1"/>
</dbReference>
<protein>
    <recommendedName>
        <fullName evidence="6">von Willebrand factor type A domain protein</fullName>
    </recommendedName>
</protein>
<evidence type="ECO:0000259" key="3">
    <source>
        <dbReference type="PROSITE" id="PS51468"/>
    </source>
</evidence>
<dbReference type="InterPro" id="IPR013694">
    <property type="entry name" value="VIT"/>
</dbReference>
<organism evidence="4 5">
    <name type="scientific">Novipirellula rosea</name>
    <dbReference type="NCBI Taxonomy" id="1031540"/>
    <lineage>
        <taxon>Bacteria</taxon>
        <taxon>Pseudomonadati</taxon>
        <taxon>Planctomycetota</taxon>
        <taxon>Planctomycetia</taxon>
        <taxon>Pirellulales</taxon>
        <taxon>Pirellulaceae</taxon>
        <taxon>Novipirellula</taxon>
    </lineage>
</organism>
<dbReference type="Proteomes" id="UP001500840">
    <property type="component" value="Unassembled WGS sequence"/>
</dbReference>
<dbReference type="Gene3D" id="3.40.50.410">
    <property type="entry name" value="von Willebrand factor, type A domain"/>
    <property type="match status" value="1"/>
</dbReference>
<dbReference type="InterPro" id="IPR037257">
    <property type="entry name" value="T2SS_E_N_sf"/>
</dbReference>
<sequence>MTSFTLPRLDDIDDSEVKNGFGSLKTDVGNLPLQQLAYRSRVVGLAVQTTIKQTFYNPFDECIEATYVFPIEGEQAVVGCEIWVADRLVRAELKERGQARSDYRRAIHQGHRAALLEQNRGETFSMKVGNIPPGEAIQVRIQTIGNLAVAHGEWTLRMPLVVAPRYTSGFPLPGASVGNGTAVDTDQVPDASTVTPPTWLPGFPSPVNLSIEIDVQPGNHDSGLGGHADWPSQLRSSLHAIAVESDGDDQSVAKSCRIQIRPGEKVDRDFILRGPIESSKVVGSLLCDPDSGTFAIHLVPPSRKSDLPKDVVFLLDRSGSMSGWKMDAARRGISRLIDTLGPNDRFQVLAFDNNMESPSERSHSNSLQTASDANRYRAVRWLAGIRSRGGTEMGRAIQQGLQMFQSNDNGQGSASIVLVTDGQITGEDSLLRLLGEVPKPRRPRLFCLGIDRAVNAGVLQRLAKFTGGIYEGVESEKRLDEIMQRFGDEIGSPSITDLRIEAVDDAGWITQIAPTNHTLLYPGRPLSIYGRSRQPSSLRIAVHGTLASGEPWSQTIEAETVTLSSDSVNLLHAMWGRAILRELEDEFAGKSAPDRLLQEEIVRCSLETQVLSRFTAFVAVDESERVNTKGSTHAISQPVELPEGWKPMHSAPLGRDRLISLPSHPSAGRPIARRSMSVSKPTGGPVLPKQFADLILQKGIVTMDQFSEAEALSRSTSTNVGNALVRMQYATAEEVAQVTAESYKMPYVDLRHTQIPIEVIELIPESVVRENGVMPLSESGGTLTVLVSDPTDLETVEKLRFILNRNIQTMIASPDAILQSINLHYGQVEGESADSMLQEFTDTAIDFTETSDDDYLELHSDESLGMSDEIIIDGMLEDDDICMIQSMPLPAPSPMRSRRQRTVKESSSPSNAPVIRLVNLIVSEAIQMRATHVILTARPDAVVIQYVIDGDVVDREHVPRRMLSAIVARLKILAKVDVSITDQLQTGTMNITVGATASTHQVHFAPTSDGTTMLIELGRVAQTAITLREHAMASGQPNCVREWWEARAMQSTLQ</sequence>
<dbReference type="SUPFAM" id="SSF160246">
    <property type="entry name" value="EspE N-terminal domain-like"/>
    <property type="match status" value="1"/>
</dbReference>
<feature type="domain" description="VIT" evidence="3">
    <location>
        <begin position="17"/>
        <end position="145"/>
    </location>
</feature>
<dbReference type="RefSeq" id="WP_345318314.1">
    <property type="nucleotide sequence ID" value="NZ_BAABGA010000005.1"/>
</dbReference>
<comment type="caution">
    <text evidence="4">The sequence shown here is derived from an EMBL/GenBank/DDBJ whole genome shotgun (WGS) entry which is preliminary data.</text>
</comment>
<proteinExistence type="predicted"/>
<dbReference type="InterPro" id="IPR002035">
    <property type="entry name" value="VWF_A"/>
</dbReference>
<dbReference type="Pfam" id="PF05157">
    <property type="entry name" value="MshEN"/>
    <property type="match status" value="1"/>
</dbReference>
<dbReference type="InterPro" id="IPR001482">
    <property type="entry name" value="T2SS/T4SS_dom"/>
</dbReference>
<dbReference type="EMBL" id="BAABGA010000005">
    <property type="protein sequence ID" value="GAA4443389.1"/>
    <property type="molecule type" value="Genomic_DNA"/>
</dbReference>
<dbReference type="InterPro" id="IPR036465">
    <property type="entry name" value="vWFA_dom_sf"/>
</dbReference>
<dbReference type="PROSITE" id="PS50234">
    <property type="entry name" value="VWFA"/>
    <property type="match status" value="1"/>
</dbReference>
<dbReference type="Pfam" id="PF13768">
    <property type="entry name" value="VWA_3"/>
    <property type="match status" value="1"/>
</dbReference>
<dbReference type="Pfam" id="PF00437">
    <property type="entry name" value="T2SSE"/>
    <property type="match status" value="1"/>
</dbReference>
<reference evidence="5" key="1">
    <citation type="journal article" date="2019" name="Int. J. Syst. Evol. Microbiol.">
        <title>The Global Catalogue of Microorganisms (GCM) 10K type strain sequencing project: providing services to taxonomists for standard genome sequencing and annotation.</title>
        <authorList>
            <consortium name="The Broad Institute Genomics Platform"/>
            <consortium name="The Broad Institute Genome Sequencing Center for Infectious Disease"/>
            <person name="Wu L."/>
            <person name="Ma J."/>
        </authorList>
    </citation>
    <scope>NUCLEOTIDE SEQUENCE [LARGE SCALE GENOMIC DNA]</scope>
    <source>
        <strain evidence="5">JCM 17759</strain>
    </source>
</reference>
<dbReference type="PANTHER" id="PTHR45737:SF6">
    <property type="entry name" value="VON WILLEBRAND FACTOR A DOMAIN-CONTAINING PROTEIN 5A"/>
    <property type="match status" value="1"/>
</dbReference>